<sequence length="269" mass="31607">MCMCERIGLQQEVIEKVLAFDKAFSYDSVKDEMDQLLNFQAANEARIRLKGKLGEDQNGIKILTCMVKCLERTYDQYSKLGISEQIFIDTMNCFPRFIAEHKASYGTYGFDRDWWTIRQIGMKLFRIGELEYELTYEDEEKVTSIHIPSNARLTSENCKISYVNSQKFIETYYPEYKESRYICQSWLLSPALKELLPSTSNIIGFQEAFEVSEWNKEEDDFVEWVFKKKYDDYKELPEDSSLQRNMKKHLLNGGFVGAAFGQLQKNPWC</sequence>
<evidence type="ECO:0000313" key="4">
    <source>
        <dbReference type="Proteomes" id="UP000184038"/>
    </source>
</evidence>
<organism evidence="3 4">
    <name type="scientific">Anaerosporobacter mobilis DSM 15930</name>
    <dbReference type="NCBI Taxonomy" id="1120996"/>
    <lineage>
        <taxon>Bacteria</taxon>
        <taxon>Bacillati</taxon>
        <taxon>Bacillota</taxon>
        <taxon>Clostridia</taxon>
        <taxon>Lachnospirales</taxon>
        <taxon>Lachnospiraceae</taxon>
        <taxon>Anaerosporobacter</taxon>
    </lineage>
</organism>
<reference evidence="3 4" key="1">
    <citation type="submission" date="2016-11" db="EMBL/GenBank/DDBJ databases">
        <authorList>
            <person name="Jaros S."/>
            <person name="Januszkiewicz K."/>
            <person name="Wedrychowicz H."/>
        </authorList>
    </citation>
    <scope>NUCLEOTIDE SEQUENCE [LARGE SCALE GENOMIC DNA]</scope>
    <source>
        <strain evidence="3 4">DSM 15930</strain>
    </source>
</reference>
<protein>
    <submittedName>
        <fullName evidence="3">Uncharacterized protein</fullName>
    </submittedName>
</protein>
<dbReference type="Pfam" id="PF18164">
    <property type="entry name" value="GNAT_C"/>
    <property type="match status" value="1"/>
</dbReference>
<name>A0A1M7EK25_9FIRM</name>
<accession>A0A1M7EK25</accession>
<dbReference type="AlphaFoldDB" id="A0A1M7EK25"/>
<evidence type="ECO:0000259" key="2">
    <source>
        <dbReference type="Pfam" id="PF18164"/>
    </source>
</evidence>
<dbReference type="Pfam" id="PF18082">
    <property type="entry name" value="NAT_N"/>
    <property type="match status" value="1"/>
</dbReference>
<proteinExistence type="predicted"/>
<feature type="domain" description="GNAT-like C-terminal" evidence="2">
    <location>
        <begin position="124"/>
        <end position="262"/>
    </location>
</feature>
<evidence type="ECO:0000313" key="3">
    <source>
        <dbReference type="EMBL" id="SHL92122.1"/>
    </source>
</evidence>
<gene>
    <name evidence="3" type="ORF">SAMN02746066_00033</name>
</gene>
<feature type="domain" description="N-acyltransferase N-terminal" evidence="1">
    <location>
        <begin position="3"/>
        <end position="120"/>
    </location>
</feature>
<dbReference type="STRING" id="1120996.SAMN02746066_00033"/>
<dbReference type="Proteomes" id="UP000184038">
    <property type="component" value="Unassembled WGS sequence"/>
</dbReference>
<dbReference type="EMBL" id="FRCP01000005">
    <property type="protein sequence ID" value="SHL92122.1"/>
    <property type="molecule type" value="Genomic_DNA"/>
</dbReference>
<evidence type="ECO:0000259" key="1">
    <source>
        <dbReference type="Pfam" id="PF18082"/>
    </source>
</evidence>
<dbReference type="InterPro" id="IPR041273">
    <property type="entry name" value="NAT_N"/>
</dbReference>
<dbReference type="Gene3D" id="3.40.630.120">
    <property type="match status" value="1"/>
</dbReference>
<dbReference type="InterPro" id="IPR041644">
    <property type="entry name" value="GNAT_C"/>
</dbReference>
<keyword evidence="4" id="KW-1185">Reference proteome</keyword>